<feature type="domain" description="ACT" evidence="12">
    <location>
        <begin position="198"/>
        <end position="275"/>
    </location>
</feature>
<dbReference type="FunFam" id="3.40.190.10:FF:000064">
    <property type="entry name" value="Prephenate dehydratase"/>
    <property type="match status" value="1"/>
</dbReference>
<dbReference type="NCBIfam" id="NF008865">
    <property type="entry name" value="PRK11898.1"/>
    <property type="match status" value="1"/>
</dbReference>
<evidence type="ECO:0000256" key="10">
    <source>
        <dbReference type="RuleBase" id="RU361254"/>
    </source>
</evidence>
<keyword evidence="5 10" id="KW-0057">Aromatic amino acid biosynthesis</keyword>
<name>A0A399JIL9_9MICC</name>
<accession>A0A399JIL9</accession>
<dbReference type="EC" id="4.2.1.51" evidence="2 10"/>
<dbReference type="Pfam" id="PF01842">
    <property type="entry name" value="ACT"/>
    <property type="match status" value="1"/>
</dbReference>
<evidence type="ECO:0000259" key="11">
    <source>
        <dbReference type="PROSITE" id="PS51171"/>
    </source>
</evidence>
<evidence type="ECO:0000256" key="3">
    <source>
        <dbReference type="ARBA" id="ARBA00021872"/>
    </source>
</evidence>
<evidence type="ECO:0000313" key="13">
    <source>
        <dbReference type="EMBL" id="RII42286.1"/>
    </source>
</evidence>
<dbReference type="PROSITE" id="PS51671">
    <property type="entry name" value="ACT"/>
    <property type="match status" value="1"/>
</dbReference>
<keyword evidence="4 10" id="KW-0028">Amino-acid biosynthesis</keyword>
<dbReference type="UniPathway" id="UPA00121">
    <property type="reaction ID" value="UER00345"/>
</dbReference>
<sequence>MSYSYLGPSGTFCEQALLTVDGAADAERVPAVSVDTALAAVRAGEVDAAMVPIENSVEGGVSATLDAVAHGDALQIVAEVLIPVTFQLAVRPGIERLEDIKVISTHGHAWAQCRGWAEKHIPGVRFLPASSTAAGAMGLLEPECPYDAALCSPLVDTQAGLTLLAEGVEDNAGAITRFILVTRPGAIPDATGSDKTTAVVTLTDDHPGGLRELLDQFAMRGVNLTRIESRPTGGGLGQYFFSVDLEGHLSEPRVADALAGAHRMSADVRFLGSYPSATPLVSPVPAHASAQAYAAAGEWIARLRRVGRTEA</sequence>
<dbReference type="PROSITE" id="PS51171">
    <property type="entry name" value="PREPHENATE_DEHYDR_3"/>
    <property type="match status" value="1"/>
</dbReference>
<dbReference type="Gene3D" id="3.40.190.10">
    <property type="entry name" value="Periplasmic binding protein-like II"/>
    <property type="match status" value="2"/>
</dbReference>
<proteinExistence type="predicted"/>
<dbReference type="GO" id="GO:0005737">
    <property type="term" value="C:cytoplasm"/>
    <property type="evidence" value="ECO:0007669"/>
    <property type="project" value="TreeGrafter"/>
</dbReference>
<dbReference type="AlphaFoldDB" id="A0A399JIL9"/>
<evidence type="ECO:0000256" key="8">
    <source>
        <dbReference type="ARBA" id="ARBA00047848"/>
    </source>
</evidence>
<dbReference type="InterPro" id="IPR008242">
    <property type="entry name" value="Chor_mutase/pphenate_deHydtase"/>
</dbReference>
<evidence type="ECO:0000313" key="14">
    <source>
        <dbReference type="Proteomes" id="UP000265419"/>
    </source>
</evidence>
<comment type="pathway">
    <text evidence="1 10">Amino-acid biosynthesis; L-phenylalanine biosynthesis; phenylpyruvate from prephenate: step 1/1.</text>
</comment>
<evidence type="ECO:0000256" key="7">
    <source>
        <dbReference type="ARBA" id="ARBA00023239"/>
    </source>
</evidence>
<feature type="domain" description="Prephenate dehydratase" evidence="11">
    <location>
        <begin position="2"/>
        <end position="183"/>
    </location>
</feature>
<dbReference type="SUPFAM" id="SSF55021">
    <property type="entry name" value="ACT-like"/>
    <property type="match status" value="1"/>
</dbReference>
<gene>
    <name evidence="10" type="primary">pheA</name>
    <name evidence="13" type="ORF">DWB68_07770</name>
</gene>
<keyword evidence="6 10" id="KW-0584">Phenylalanine biosynthesis</keyword>
<evidence type="ECO:0000259" key="12">
    <source>
        <dbReference type="PROSITE" id="PS51671"/>
    </source>
</evidence>
<comment type="caution">
    <text evidence="13">The sequence shown here is derived from an EMBL/GenBank/DDBJ whole genome shotgun (WGS) entry which is preliminary data.</text>
</comment>
<dbReference type="PROSITE" id="PS00858">
    <property type="entry name" value="PREPHENATE_DEHYDR_2"/>
    <property type="match status" value="1"/>
</dbReference>
<evidence type="ECO:0000256" key="4">
    <source>
        <dbReference type="ARBA" id="ARBA00022605"/>
    </source>
</evidence>
<evidence type="ECO:0000256" key="6">
    <source>
        <dbReference type="ARBA" id="ARBA00023222"/>
    </source>
</evidence>
<dbReference type="GO" id="GO:0009094">
    <property type="term" value="P:L-phenylalanine biosynthetic process"/>
    <property type="evidence" value="ECO:0007669"/>
    <property type="project" value="UniProtKB-UniPathway"/>
</dbReference>
<comment type="catalytic activity">
    <reaction evidence="8 10">
        <text>prephenate + H(+) = 3-phenylpyruvate + CO2 + H2O</text>
        <dbReference type="Rhea" id="RHEA:21648"/>
        <dbReference type="ChEBI" id="CHEBI:15377"/>
        <dbReference type="ChEBI" id="CHEBI:15378"/>
        <dbReference type="ChEBI" id="CHEBI:16526"/>
        <dbReference type="ChEBI" id="CHEBI:18005"/>
        <dbReference type="ChEBI" id="CHEBI:29934"/>
        <dbReference type="EC" id="4.2.1.51"/>
    </reaction>
</comment>
<dbReference type="FunFam" id="3.30.70.260:FF:000012">
    <property type="entry name" value="Prephenate dehydratase"/>
    <property type="match status" value="1"/>
</dbReference>
<dbReference type="Proteomes" id="UP000265419">
    <property type="component" value="Unassembled WGS sequence"/>
</dbReference>
<organism evidence="13 14">
    <name type="scientific">Galactobacter valiniphilus</name>
    <dbReference type="NCBI Taxonomy" id="2676122"/>
    <lineage>
        <taxon>Bacteria</taxon>
        <taxon>Bacillati</taxon>
        <taxon>Actinomycetota</taxon>
        <taxon>Actinomycetes</taxon>
        <taxon>Micrococcales</taxon>
        <taxon>Micrococcaceae</taxon>
        <taxon>Galactobacter</taxon>
    </lineage>
</organism>
<protein>
    <recommendedName>
        <fullName evidence="3 10">Prephenate dehydratase</fullName>
        <shortName evidence="10">PDT</shortName>
        <ecNumber evidence="2 10">4.2.1.51</ecNumber>
    </recommendedName>
</protein>
<dbReference type="GO" id="GO:0004664">
    <property type="term" value="F:prephenate dehydratase activity"/>
    <property type="evidence" value="ECO:0007669"/>
    <property type="project" value="UniProtKB-UniRule"/>
</dbReference>
<dbReference type="InterPro" id="IPR002912">
    <property type="entry name" value="ACT_dom"/>
</dbReference>
<dbReference type="SUPFAM" id="SSF53850">
    <property type="entry name" value="Periplasmic binding protein-like II"/>
    <property type="match status" value="1"/>
</dbReference>
<dbReference type="InterPro" id="IPR001086">
    <property type="entry name" value="Preph_deHydtase"/>
</dbReference>
<dbReference type="RefSeq" id="WP_119424578.1">
    <property type="nucleotide sequence ID" value="NZ_QQXK01000013.1"/>
</dbReference>
<dbReference type="CDD" id="cd13632">
    <property type="entry name" value="PBP2_Aa-PDT_like"/>
    <property type="match status" value="1"/>
</dbReference>
<evidence type="ECO:0000256" key="2">
    <source>
        <dbReference type="ARBA" id="ARBA00013147"/>
    </source>
</evidence>
<evidence type="ECO:0000256" key="1">
    <source>
        <dbReference type="ARBA" id="ARBA00004741"/>
    </source>
</evidence>
<reference evidence="13 14" key="1">
    <citation type="submission" date="2018-07" db="EMBL/GenBank/DDBJ databases">
        <title>Arthrobacter sp. nov., isolated from raw cow's milk with high bacterial count.</title>
        <authorList>
            <person name="Hahne J."/>
            <person name="Isele D."/>
            <person name="Lipski A."/>
        </authorList>
    </citation>
    <scope>NUCLEOTIDE SEQUENCE [LARGE SCALE GENOMIC DNA]</scope>
    <source>
        <strain evidence="13 14">JZ R-35</strain>
    </source>
</reference>
<dbReference type="PANTHER" id="PTHR21022">
    <property type="entry name" value="PREPHENATE DEHYDRATASE P PROTEIN"/>
    <property type="match status" value="1"/>
</dbReference>
<keyword evidence="7 10" id="KW-0456">Lyase</keyword>
<dbReference type="CDD" id="cd04905">
    <property type="entry name" value="ACT_CM-PDT"/>
    <property type="match status" value="1"/>
</dbReference>
<dbReference type="Gene3D" id="3.30.70.260">
    <property type="match status" value="1"/>
</dbReference>
<dbReference type="Pfam" id="PF00800">
    <property type="entry name" value="PDT"/>
    <property type="match status" value="1"/>
</dbReference>
<evidence type="ECO:0000256" key="5">
    <source>
        <dbReference type="ARBA" id="ARBA00023141"/>
    </source>
</evidence>
<evidence type="ECO:0000256" key="9">
    <source>
        <dbReference type="PIRSR" id="PIRSR001500-2"/>
    </source>
</evidence>
<dbReference type="PANTHER" id="PTHR21022:SF19">
    <property type="entry name" value="PREPHENATE DEHYDRATASE-RELATED"/>
    <property type="match status" value="1"/>
</dbReference>
<dbReference type="InterPro" id="IPR018528">
    <property type="entry name" value="Preph_deHydtase_CS"/>
</dbReference>
<dbReference type="PIRSF" id="PIRSF001500">
    <property type="entry name" value="Chor_mut_pdt_Ppr"/>
    <property type="match status" value="1"/>
</dbReference>
<feature type="site" description="Essential for prephenate dehydratase activity" evidence="9">
    <location>
        <position position="176"/>
    </location>
</feature>
<keyword evidence="14" id="KW-1185">Reference proteome</keyword>
<dbReference type="InterPro" id="IPR045865">
    <property type="entry name" value="ACT-like_dom_sf"/>
</dbReference>
<dbReference type="EMBL" id="QQXK01000013">
    <property type="protein sequence ID" value="RII42286.1"/>
    <property type="molecule type" value="Genomic_DNA"/>
</dbReference>